<evidence type="ECO:0000313" key="2">
    <source>
        <dbReference type="EMBL" id="MCP2358705.1"/>
    </source>
</evidence>
<protein>
    <submittedName>
        <fullName evidence="2">Enzyme related to lactoylglutathione lyase</fullName>
    </submittedName>
</protein>
<dbReference type="RefSeq" id="WP_345694352.1">
    <property type="nucleotide sequence ID" value="NZ_BAABKA010000007.1"/>
</dbReference>
<dbReference type="InterPro" id="IPR037523">
    <property type="entry name" value="VOC_core"/>
</dbReference>
<proteinExistence type="predicted"/>
<gene>
    <name evidence="2" type="ORF">HD597_005725</name>
</gene>
<dbReference type="SUPFAM" id="SSF54593">
    <property type="entry name" value="Glyoxalase/Bleomycin resistance protein/Dihydroxybiphenyl dioxygenase"/>
    <property type="match status" value="1"/>
</dbReference>
<keyword evidence="2" id="KW-0456">Lyase</keyword>
<evidence type="ECO:0000259" key="1">
    <source>
        <dbReference type="PROSITE" id="PS51819"/>
    </source>
</evidence>
<dbReference type="Gene3D" id="3.10.180.10">
    <property type="entry name" value="2,3-Dihydroxybiphenyl 1,2-Dioxygenase, domain 1"/>
    <property type="match status" value="1"/>
</dbReference>
<dbReference type="InterPro" id="IPR004360">
    <property type="entry name" value="Glyas_Fos-R_dOase_dom"/>
</dbReference>
<sequence length="144" mass="14669">MGVLSAGRRASPLIRKIDSVAVPVPDLDAGLRFYRDGLGHELLWRNDELGQAGLALPESDAELVLSTGPDLAPAWLVASADEAAAAVVAAGGRTLAGPADIPVGRVAVVTDPFGNALVLLDLSRGRYTTDGTGSVTGVTDPGEV</sequence>
<accession>A0A9X2K3Z0</accession>
<feature type="domain" description="VOC" evidence="1">
    <location>
        <begin position="16"/>
        <end position="122"/>
    </location>
</feature>
<dbReference type="AlphaFoldDB" id="A0A9X2K3Z0"/>
<evidence type="ECO:0000313" key="3">
    <source>
        <dbReference type="Proteomes" id="UP001139648"/>
    </source>
</evidence>
<organism evidence="2 3">
    <name type="scientific">Nonomuraea thailandensis</name>
    <dbReference type="NCBI Taxonomy" id="1188745"/>
    <lineage>
        <taxon>Bacteria</taxon>
        <taxon>Bacillati</taxon>
        <taxon>Actinomycetota</taxon>
        <taxon>Actinomycetes</taxon>
        <taxon>Streptosporangiales</taxon>
        <taxon>Streptosporangiaceae</taxon>
        <taxon>Nonomuraea</taxon>
    </lineage>
</organism>
<dbReference type="GO" id="GO:0016829">
    <property type="term" value="F:lyase activity"/>
    <property type="evidence" value="ECO:0007669"/>
    <property type="project" value="UniProtKB-KW"/>
</dbReference>
<dbReference type="CDD" id="cd06587">
    <property type="entry name" value="VOC"/>
    <property type="match status" value="1"/>
</dbReference>
<dbReference type="Proteomes" id="UP001139648">
    <property type="component" value="Unassembled WGS sequence"/>
</dbReference>
<dbReference type="Pfam" id="PF00903">
    <property type="entry name" value="Glyoxalase"/>
    <property type="match status" value="1"/>
</dbReference>
<name>A0A9X2K3Z0_9ACTN</name>
<comment type="caution">
    <text evidence="2">The sequence shown here is derived from an EMBL/GenBank/DDBJ whole genome shotgun (WGS) entry which is preliminary data.</text>
</comment>
<dbReference type="EMBL" id="JAMZEB010000002">
    <property type="protein sequence ID" value="MCP2358705.1"/>
    <property type="molecule type" value="Genomic_DNA"/>
</dbReference>
<keyword evidence="3" id="KW-1185">Reference proteome</keyword>
<dbReference type="PROSITE" id="PS51819">
    <property type="entry name" value="VOC"/>
    <property type="match status" value="1"/>
</dbReference>
<dbReference type="InterPro" id="IPR029068">
    <property type="entry name" value="Glyas_Bleomycin-R_OHBP_Dase"/>
</dbReference>
<reference evidence="2" key="1">
    <citation type="submission" date="2022-06" db="EMBL/GenBank/DDBJ databases">
        <title>Sequencing the genomes of 1000 actinobacteria strains.</title>
        <authorList>
            <person name="Klenk H.-P."/>
        </authorList>
    </citation>
    <scope>NUCLEOTIDE SEQUENCE</scope>
    <source>
        <strain evidence="2">DSM 46694</strain>
    </source>
</reference>